<dbReference type="InParanoid" id="A8QAL3"/>
<evidence type="ECO:0000256" key="4">
    <source>
        <dbReference type="SAM" id="MobiDB-lite"/>
    </source>
</evidence>
<dbReference type="EMBL" id="AAYY01000015">
    <property type="protein sequence ID" value="EDP41770.1"/>
    <property type="molecule type" value="Genomic_DNA"/>
</dbReference>
<keyword evidence="2" id="KW-0547">Nucleotide-binding</keyword>
<evidence type="ECO:0000256" key="2">
    <source>
        <dbReference type="ARBA" id="ARBA00022741"/>
    </source>
</evidence>
<sequence length="451" mass="51722">MYERKVKEKQLRPDDNQRRIVSILDHLHYKLRHYEQPEVPDPEESIQNEAHADDGGHRGIFDTLSVWFSGKTNEPESDGQDAMRPKHTPQGLYLYGDVGTGKSMVMDLFYHTLPSNITRKRRVHFHQFMMDVHKSSHEFKKKMQAATSKRTSVGRSGRSGGGSKDPIEPVIREIARDAQVLCFDEFQVVDIVDAMILRRLLAGLLRYGVVIVMTSNRHPTELYKNGIQRSSFIPCIRLLETQYHVVDLNSGTDYRKVPQARYETYFETTNPQGLAEYEQLWSNMTRDEPVMEDRSLTVWGRPLQVPLCTSHVARFTFQQLCGEPRSASDYIALCNEFDVFFLDEIPLMNLDMRDLARRFITFVDAAYEAKVRLFSTSEVDLMKVFSGTTSMDEASSEQMRVLMDDLKMSMDDIGGSSIFSGQEEVFAFARLVSRLSEMGTKHYAEVSAKSS</sequence>
<dbReference type="SUPFAM" id="SSF52540">
    <property type="entry name" value="P-loop containing nucleoside triphosphate hydrolases"/>
    <property type="match status" value="1"/>
</dbReference>
<dbReference type="PANTHER" id="PTHR12169">
    <property type="entry name" value="ATPASE N2B"/>
    <property type="match status" value="1"/>
</dbReference>
<dbReference type="KEGG" id="mgl:MGL_3772"/>
<keyword evidence="3" id="KW-0067">ATP-binding</keyword>
<dbReference type="PANTHER" id="PTHR12169:SF6">
    <property type="entry name" value="AFG1-LIKE ATPASE"/>
    <property type="match status" value="1"/>
</dbReference>
<organism evidence="5 6">
    <name type="scientific">Malassezia globosa (strain ATCC MYA-4612 / CBS 7966)</name>
    <name type="common">Dandruff-associated fungus</name>
    <dbReference type="NCBI Taxonomy" id="425265"/>
    <lineage>
        <taxon>Eukaryota</taxon>
        <taxon>Fungi</taxon>
        <taxon>Dikarya</taxon>
        <taxon>Basidiomycota</taxon>
        <taxon>Ustilaginomycotina</taxon>
        <taxon>Malasseziomycetes</taxon>
        <taxon>Malasseziales</taxon>
        <taxon>Malasseziaceae</taxon>
        <taxon>Malassezia</taxon>
    </lineage>
</organism>
<evidence type="ECO:0000256" key="1">
    <source>
        <dbReference type="ARBA" id="ARBA00010322"/>
    </source>
</evidence>
<dbReference type="Proteomes" id="UP000008837">
    <property type="component" value="Unassembled WGS sequence"/>
</dbReference>
<dbReference type="InterPro" id="IPR027417">
    <property type="entry name" value="P-loop_NTPase"/>
</dbReference>
<dbReference type="GO" id="GO:0005739">
    <property type="term" value="C:mitochondrion"/>
    <property type="evidence" value="ECO:0007669"/>
    <property type="project" value="TreeGrafter"/>
</dbReference>
<evidence type="ECO:0000313" key="6">
    <source>
        <dbReference type="Proteomes" id="UP000008837"/>
    </source>
</evidence>
<dbReference type="STRING" id="425265.A8QAL3"/>
<dbReference type="RefSeq" id="XP_001728984.1">
    <property type="nucleotide sequence ID" value="XM_001728932.1"/>
</dbReference>
<accession>A8QAL3</accession>
<dbReference type="GO" id="GO:0006515">
    <property type="term" value="P:protein quality control for misfolded or incompletely synthesized proteins"/>
    <property type="evidence" value="ECO:0007669"/>
    <property type="project" value="TreeGrafter"/>
</dbReference>
<protein>
    <recommendedName>
        <fullName evidence="7">AAA+ ATPase domain-containing protein</fullName>
    </recommendedName>
</protein>
<evidence type="ECO:0008006" key="7">
    <source>
        <dbReference type="Google" id="ProtNLM"/>
    </source>
</evidence>
<dbReference type="Gene3D" id="3.40.50.300">
    <property type="entry name" value="P-loop containing nucleotide triphosphate hydrolases"/>
    <property type="match status" value="1"/>
</dbReference>
<dbReference type="OMA" id="ARRFINM"/>
<dbReference type="AlphaFoldDB" id="A8QAL3"/>
<dbReference type="Pfam" id="PF03969">
    <property type="entry name" value="AFG1_ATPase"/>
    <property type="match status" value="1"/>
</dbReference>
<feature type="region of interest" description="Disordered" evidence="4">
    <location>
        <begin position="144"/>
        <end position="167"/>
    </location>
</feature>
<dbReference type="FunCoup" id="A8QAL3">
    <property type="interactions" value="353"/>
</dbReference>
<dbReference type="InterPro" id="IPR005654">
    <property type="entry name" value="ATPase_AFG1-like"/>
</dbReference>
<keyword evidence="6" id="KW-1185">Reference proteome</keyword>
<dbReference type="OrthoDB" id="548867at2759"/>
<dbReference type="GO" id="GO:0016887">
    <property type="term" value="F:ATP hydrolysis activity"/>
    <property type="evidence" value="ECO:0007669"/>
    <property type="project" value="InterPro"/>
</dbReference>
<evidence type="ECO:0000256" key="3">
    <source>
        <dbReference type="ARBA" id="ARBA00022840"/>
    </source>
</evidence>
<comment type="similarity">
    <text evidence="1">Belongs to the AFG1 ATPase family.</text>
</comment>
<dbReference type="GO" id="GO:0005524">
    <property type="term" value="F:ATP binding"/>
    <property type="evidence" value="ECO:0007669"/>
    <property type="project" value="UniProtKB-KW"/>
</dbReference>
<comment type="caution">
    <text evidence="5">The sequence shown here is derived from an EMBL/GenBank/DDBJ whole genome shotgun (WGS) entry which is preliminary data.</text>
</comment>
<proteinExistence type="inferred from homology"/>
<feature type="compositionally biased region" description="Low complexity" evidence="4">
    <location>
        <begin position="147"/>
        <end position="156"/>
    </location>
</feature>
<dbReference type="GeneID" id="5853291"/>
<dbReference type="NCBIfam" id="NF040713">
    <property type="entry name" value="ZapE"/>
    <property type="match status" value="1"/>
</dbReference>
<reference evidence="5 6" key="1">
    <citation type="journal article" date="2007" name="Proc. Natl. Acad. Sci. U.S.A.">
        <title>Dandruff-associated Malassezia genomes reveal convergent and divergent virulence traits shared with plant and human fungal pathogens.</title>
        <authorList>
            <person name="Xu J."/>
            <person name="Saunders C.W."/>
            <person name="Hu P."/>
            <person name="Grant R.A."/>
            <person name="Boekhout T."/>
            <person name="Kuramae E.E."/>
            <person name="Kronstad J.W."/>
            <person name="Deangelis Y.M."/>
            <person name="Reeder N.L."/>
            <person name="Johnstone K.R."/>
            <person name="Leland M."/>
            <person name="Fieno A.M."/>
            <person name="Begley W.M."/>
            <person name="Sun Y."/>
            <person name="Lacey M.P."/>
            <person name="Chaudhary T."/>
            <person name="Keough T."/>
            <person name="Chu L."/>
            <person name="Sears R."/>
            <person name="Yuan B."/>
            <person name="Dawson T.L.Jr."/>
        </authorList>
    </citation>
    <scope>NUCLEOTIDE SEQUENCE [LARGE SCALE GENOMIC DNA]</scope>
    <source>
        <strain evidence="6">ATCC MYA-4612 / CBS 7966</strain>
    </source>
</reference>
<gene>
    <name evidence="5" type="ORF">MGL_3772</name>
</gene>
<dbReference type="VEuPathDB" id="FungiDB:MGL_3772"/>
<name>A8QAL3_MALGO</name>
<evidence type="ECO:0000313" key="5">
    <source>
        <dbReference type="EMBL" id="EDP41770.1"/>
    </source>
</evidence>